<evidence type="ECO:0000256" key="3">
    <source>
        <dbReference type="ARBA" id="ARBA00007317"/>
    </source>
</evidence>
<evidence type="ECO:0000256" key="8">
    <source>
        <dbReference type="ARBA" id="ARBA00022823"/>
    </source>
</evidence>
<evidence type="ECO:0000256" key="10">
    <source>
        <dbReference type="ARBA" id="ARBA00052761"/>
    </source>
</evidence>
<dbReference type="Pfam" id="PF02817">
    <property type="entry name" value="E3_binding"/>
    <property type="match status" value="1"/>
</dbReference>
<dbReference type="Pfam" id="PF00198">
    <property type="entry name" value="2-oxoacid_dh"/>
    <property type="match status" value="1"/>
</dbReference>
<proteinExistence type="inferred from homology"/>
<feature type="domain" description="Lipoyl-binding" evidence="13">
    <location>
        <begin position="2"/>
        <end position="78"/>
    </location>
</feature>
<name>A0A150WF69_BDEBC</name>
<dbReference type="RefSeq" id="WP_063243918.1">
    <property type="nucleotide sequence ID" value="NZ_LUKF01000016.1"/>
</dbReference>
<comment type="caution">
    <text evidence="15">The sequence shown here is derived from an EMBL/GenBank/DDBJ whole genome shotgun (WGS) entry which is preliminary data.</text>
</comment>
<dbReference type="FunFam" id="3.30.559.10:FF:000007">
    <property type="entry name" value="Dihydrolipoamide acetyltransferase component of pyruvate dehydrogenase complex"/>
    <property type="match status" value="1"/>
</dbReference>
<dbReference type="Gene3D" id="2.40.50.100">
    <property type="match status" value="1"/>
</dbReference>
<comment type="pathway">
    <text evidence="2 11">Amino-acid degradation; L-lysine degradation via saccharopine pathway; glutaryl-CoA from L-lysine: step 6/6.</text>
</comment>
<keyword evidence="6 11" id="KW-0816">Tricarboxylic acid cycle</keyword>
<feature type="domain" description="Peripheral subunit-binding (PSBD)" evidence="14">
    <location>
        <begin position="119"/>
        <end position="156"/>
    </location>
</feature>
<organism evidence="15 16">
    <name type="scientific">Bdellovibrio bacteriovorus</name>
    <dbReference type="NCBI Taxonomy" id="959"/>
    <lineage>
        <taxon>Bacteria</taxon>
        <taxon>Pseudomonadati</taxon>
        <taxon>Bdellovibrionota</taxon>
        <taxon>Bdellovibrionia</taxon>
        <taxon>Bdellovibrionales</taxon>
        <taxon>Pseudobdellovibrionaceae</taxon>
        <taxon>Bdellovibrio</taxon>
    </lineage>
</organism>
<reference evidence="15 16" key="1">
    <citation type="submission" date="2016-03" db="EMBL/GenBank/DDBJ databases">
        <authorList>
            <person name="Ploux O."/>
        </authorList>
    </citation>
    <scope>NUCLEOTIDE SEQUENCE [LARGE SCALE GENOMIC DNA]</scope>
    <source>
        <strain evidence="15 16">BER2</strain>
    </source>
</reference>
<dbReference type="SUPFAM" id="SSF47005">
    <property type="entry name" value="Peripheral subunit-binding domain of 2-oxo acid dehydrogenase complex"/>
    <property type="match status" value="1"/>
</dbReference>
<protein>
    <recommendedName>
        <fullName evidence="5 11">Dihydrolipoyllysine-residue succinyltransferase component of 2-oxoglutarate dehydrogenase complex</fullName>
        <ecNumber evidence="4 11">2.3.1.61</ecNumber>
    </recommendedName>
    <alternativeName>
        <fullName evidence="11">2-oxoglutarate dehydrogenase complex component E2</fullName>
    </alternativeName>
</protein>
<dbReference type="Pfam" id="PF00364">
    <property type="entry name" value="Biotin_lipoyl"/>
    <property type="match status" value="1"/>
</dbReference>
<dbReference type="UniPathway" id="UPA00868">
    <property type="reaction ID" value="UER00840"/>
</dbReference>
<comment type="cofactor">
    <cofactor evidence="11">
        <name>(R)-lipoate</name>
        <dbReference type="ChEBI" id="CHEBI:83088"/>
    </cofactor>
    <text evidence="11">Binds 1 lipoyl cofactor covalently.</text>
</comment>
<dbReference type="EMBL" id="LUKF01000016">
    <property type="protein sequence ID" value="KYG61767.1"/>
    <property type="molecule type" value="Genomic_DNA"/>
</dbReference>
<dbReference type="InterPro" id="IPR036625">
    <property type="entry name" value="E3-bd_dom_sf"/>
</dbReference>
<dbReference type="InterPro" id="IPR003016">
    <property type="entry name" value="2-oxoA_DH_lipoyl-BS"/>
</dbReference>
<evidence type="ECO:0000259" key="13">
    <source>
        <dbReference type="PROSITE" id="PS50968"/>
    </source>
</evidence>
<evidence type="ECO:0000313" key="16">
    <source>
        <dbReference type="Proteomes" id="UP000075391"/>
    </source>
</evidence>
<dbReference type="Proteomes" id="UP000075391">
    <property type="component" value="Unassembled WGS sequence"/>
</dbReference>
<accession>A0A150WF69</accession>
<comment type="function">
    <text evidence="1 11">E2 component of the 2-oxoglutarate dehydrogenase (OGDH) complex which catalyzes the second step in the conversion of 2-oxoglutarate to succinyl-CoA and CO(2).</text>
</comment>
<dbReference type="NCBIfam" id="NF004309">
    <property type="entry name" value="PRK05704.1"/>
    <property type="match status" value="1"/>
</dbReference>
<evidence type="ECO:0000313" key="15">
    <source>
        <dbReference type="EMBL" id="KYG61767.1"/>
    </source>
</evidence>
<evidence type="ECO:0000256" key="7">
    <source>
        <dbReference type="ARBA" id="ARBA00022679"/>
    </source>
</evidence>
<dbReference type="InterPro" id="IPR011053">
    <property type="entry name" value="Single_hybrid_motif"/>
</dbReference>
<comment type="catalytic activity">
    <reaction evidence="10 11">
        <text>N(6)-[(R)-dihydrolipoyl]-L-lysyl-[protein] + succinyl-CoA = N(6)-[(R)-S(8)-succinyldihydrolipoyl]-L-lysyl-[protein] + CoA</text>
        <dbReference type="Rhea" id="RHEA:15213"/>
        <dbReference type="Rhea" id="RHEA-COMP:10475"/>
        <dbReference type="Rhea" id="RHEA-COMP:20092"/>
        <dbReference type="ChEBI" id="CHEBI:57287"/>
        <dbReference type="ChEBI" id="CHEBI:57292"/>
        <dbReference type="ChEBI" id="CHEBI:83100"/>
        <dbReference type="ChEBI" id="CHEBI:83120"/>
        <dbReference type="EC" id="2.3.1.61"/>
    </reaction>
</comment>
<evidence type="ECO:0000256" key="5">
    <source>
        <dbReference type="ARBA" id="ARBA00019511"/>
    </source>
</evidence>
<dbReference type="SUPFAM" id="SSF52777">
    <property type="entry name" value="CoA-dependent acyltransferases"/>
    <property type="match status" value="1"/>
</dbReference>
<sequence length="421" mass="44583">MKQEIKVPTVGESITEATIGSWTKKSGDFVKRNDVLMLLETDKASVEVVAENDGVLTILPGSEAGAVVKIGATVATLDTDAKPAAGAAAAEPAKAETAPAQTQAAPQQAASTGKDASAHLSPAVQRIVTEKNLDPSSIQGTGKDGRLTKGDVLEAQPQAKAAPAAAPAKSAAPQVSAADVMAARGPSKQGDKKLVAMTTIRKRIAEKLKEAQNTAALLTTFNEIDMTKVMELRGKYKDKFKEKYGLNLGFNGFFVKAAVEALKAYPAVNAWIAGTDIEYHNYYNIGIAVSTEKGLMVPNVKDADTLSLAGIEMAIRDLATKGRDGKITPNDLGGGTFSITNGGVFGSLLSTPILNYPQSAILGLHKIQDRPMAIDGKVEIRPMMYVALTYDHRIIDGKEAVSFLVKIKELVEDPERLLLEV</sequence>
<evidence type="ECO:0000256" key="12">
    <source>
        <dbReference type="SAM" id="MobiDB-lite"/>
    </source>
</evidence>
<evidence type="ECO:0000256" key="11">
    <source>
        <dbReference type="RuleBase" id="RU361138"/>
    </source>
</evidence>
<keyword evidence="7 11" id="KW-0808">Transferase</keyword>
<comment type="similarity">
    <text evidence="3 11">Belongs to the 2-oxoacid dehydrogenase family.</text>
</comment>
<dbReference type="PANTHER" id="PTHR43416">
    <property type="entry name" value="DIHYDROLIPOYLLYSINE-RESIDUE SUCCINYLTRANSFERASE COMPONENT OF 2-OXOGLUTARATE DEHYDROGENASE COMPLEX, MITOCHONDRIAL-RELATED"/>
    <property type="match status" value="1"/>
</dbReference>
<dbReference type="GO" id="GO:0005829">
    <property type="term" value="C:cytosol"/>
    <property type="evidence" value="ECO:0007669"/>
    <property type="project" value="TreeGrafter"/>
</dbReference>
<dbReference type="AlphaFoldDB" id="A0A150WF69"/>
<dbReference type="EC" id="2.3.1.61" evidence="4 11"/>
<dbReference type="SUPFAM" id="SSF51230">
    <property type="entry name" value="Single hybrid motif"/>
    <property type="match status" value="1"/>
</dbReference>
<dbReference type="InterPro" id="IPR006255">
    <property type="entry name" value="SucB"/>
</dbReference>
<dbReference type="Gene3D" id="3.30.559.10">
    <property type="entry name" value="Chloramphenicol acetyltransferase-like domain"/>
    <property type="match status" value="1"/>
</dbReference>
<feature type="compositionally biased region" description="Low complexity" evidence="12">
    <location>
        <begin position="87"/>
        <end position="110"/>
    </location>
</feature>
<dbReference type="Gene3D" id="4.10.320.10">
    <property type="entry name" value="E3-binding domain"/>
    <property type="match status" value="1"/>
</dbReference>
<dbReference type="PROSITE" id="PS51826">
    <property type="entry name" value="PSBD"/>
    <property type="match status" value="1"/>
</dbReference>
<dbReference type="GO" id="GO:0033512">
    <property type="term" value="P:L-lysine catabolic process to acetyl-CoA via saccharopine"/>
    <property type="evidence" value="ECO:0007669"/>
    <property type="project" value="UniProtKB-UniRule"/>
</dbReference>
<gene>
    <name evidence="15" type="ORF">AZI85_05970</name>
</gene>
<evidence type="ECO:0000256" key="4">
    <source>
        <dbReference type="ARBA" id="ARBA00012945"/>
    </source>
</evidence>
<dbReference type="InterPro" id="IPR050537">
    <property type="entry name" value="2-oxoacid_dehydrogenase"/>
</dbReference>
<dbReference type="PROSITE" id="PS50968">
    <property type="entry name" value="BIOTINYL_LIPOYL"/>
    <property type="match status" value="1"/>
</dbReference>
<dbReference type="GO" id="GO:0006099">
    <property type="term" value="P:tricarboxylic acid cycle"/>
    <property type="evidence" value="ECO:0007669"/>
    <property type="project" value="UniProtKB-UniRule"/>
</dbReference>
<dbReference type="OrthoDB" id="5289324at2"/>
<evidence type="ECO:0000256" key="2">
    <source>
        <dbReference type="ARBA" id="ARBA00005145"/>
    </source>
</evidence>
<dbReference type="InterPro" id="IPR023213">
    <property type="entry name" value="CAT-like_dom_sf"/>
</dbReference>
<feature type="region of interest" description="Disordered" evidence="12">
    <location>
        <begin position="87"/>
        <end position="148"/>
    </location>
</feature>
<dbReference type="InterPro" id="IPR004167">
    <property type="entry name" value="PSBD"/>
</dbReference>
<evidence type="ECO:0000256" key="9">
    <source>
        <dbReference type="ARBA" id="ARBA00023315"/>
    </source>
</evidence>
<dbReference type="GO" id="GO:0004149">
    <property type="term" value="F:dihydrolipoyllysine-residue succinyltransferase activity"/>
    <property type="evidence" value="ECO:0007669"/>
    <property type="project" value="UniProtKB-UniRule"/>
</dbReference>
<dbReference type="InterPro" id="IPR000089">
    <property type="entry name" value="Biotin_lipoyl"/>
</dbReference>
<dbReference type="PROSITE" id="PS00189">
    <property type="entry name" value="LIPOYL"/>
    <property type="match status" value="1"/>
</dbReference>
<evidence type="ECO:0000256" key="1">
    <source>
        <dbReference type="ARBA" id="ARBA00004052"/>
    </source>
</evidence>
<dbReference type="PANTHER" id="PTHR43416:SF5">
    <property type="entry name" value="DIHYDROLIPOYLLYSINE-RESIDUE SUCCINYLTRANSFERASE COMPONENT OF 2-OXOGLUTARATE DEHYDROGENASE COMPLEX, MITOCHONDRIAL"/>
    <property type="match status" value="1"/>
</dbReference>
<evidence type="ECO:0000256" key="6">
    <source>
        <dbReference type="ARBA" id="ARBA00022532"/>
    </source>
</evidence>
<evidence type="ECO:0000259" key="14">
    <source>
        <dbReference type="PROSITE" id="PS51826"/>
    </source>
</evidence>
<keyword evidence="8 11" id="KW-0450">Lipoyl</keyword>
<dbReference type="CDD" id="cd06849">
    <property type="entry name" value="lipoyl_domain"/>
    <property type="match status" value="1"/>
</dbReference>
<dbReference type="NCBIfam" id="TIGR01347">
    <property type="entry name" value="sucB"/>
    <property type="match status" value="1"/>
</dbReference>
<keyword evidence="9 11" id="KW-0012">Acyltransferase</keyword>
<dbReference type="InterPro" id="IPR001078">
    <property type="entry name" value="2-oxoacid_DH_actylTfrase"/>
</dbReference>
<dbReference type="GO" id="GO:0045252">
    <property type="term" value="C:oxoglutarate dehydrogenase complex"/>
    <property type="evidence" value="ECO:0007669"/>
    <property type="project" value="UniProtKB-UniRule"/>
</dbReference>